<dbReference type="PRINTS" id="PR00081">
    <property type="entry name" value="GDHRDH"/>
</dbReference>
<name>A0A558AB05_9PSEU</name>
<gene>
    <name evidence="4" type="ORF">FNH06_16740</name>
</gene>
<protein>
    <submittedName>
        <fullName evidence="4">SDR family NAD(P)-dependent oxidoreductase</fullName>
    </submittedName>
</protein>
<evidence type="ECO:0000256" key="2">
    <source>
        <dbReference type="ARBA" id="ARBA00023002"/>
    </source>
</evidence>
<feature type="domain" description="Ketoreductase" evidence="3">
    <location>
        <begin position="6"/>
        <end position="193"/>
    </location>
</feature>
<evidence type="ECO:0000259" key="3">
    <source>
        <dbReference type="SMART" id="SM00822"/>
    </source>
</evidence>
<reference evidence="4 5" key="1">
    <citation type="submission" date="2019-07" db="EMBL/GenBank/DDBJ databases">
        <title>New species of Amycolatopsis and Streptomyces.</title>
        <authorList>
            <person name="Duangmal K."/>
            <person name="Teo W.F.A."/>
            <person name="Lipun K."/>
        </authorList>
    </citation>
    <scope>NUCLEOTIDE SEQUENCE [LARGE SCALE GENOMIC DNA]</scope>
    <source>
        <strain evidence="4 5">JCM 30562</strain>
    </source>
</reference>
<dbReference type="PROSITE" id="PS00061">
    <property type="entry name" value="ADH_SHORT"/>
    <property type="match status" value="1"/>
</dbReference>
<evidence type="ECO:0000256" key="1">
    <source>
        <dbReference type="ARBA" id="ARBA00006484"/>
    </source>
</evidence>
<dbReference type="AlphaFoldDB" id="A0A558AB05"/>
<dbReference type="InterPro" id="IPR036291">
    <property type="entry name" value="NAD(P)-bd_dom_sf"/>
</dbReference>
<dbReference type="Pfam" id="PF00106">
    <property type="entry name" value="adh_short"/>
    <property type="match status" value="1"/>
</dbReference>
<dbReference type="PANTHER" id="PTHR43658">
    <property type="entry name" value="SHORT-CHAIN DEHYDROGENASE/REDUCTASE"/>
    <property type="match status" value="1"/>
</dbReference>
<dbReference type="OrthoDB" id="9795647at2"/>
<dbReference type="EMBL" id="VJZA01000026">
    <property type="protein sequence ID" value="TVT21432.1"/>
    <property type="molecule type" value="Genomic_DNA"/>
</dbReference>
<dbReference type="InterPro" id="IPR057326">
    <property type="entry name" value="KR_dom"/>
</dbReference>
<dbReference type="InterPro" id="IPR020904">
    <property type="entry name" value="Sc_DH/Rdtase_CS"/>
</dbReference>
<dbReference type="GO" id="GO:0016491">
    <property type="term" value="F:oxidoreductase activity"/>
    <property type="evidence" value="ECO:0007669"/>
    <property type="project" value="UniProtKB-KW"/>
</dbReference>
<keyword evidence="2" id="KW-0560">Oxidoreductase</keyword>
<comment type="similarity">
    <text evidence="1">Belongs to the short-chain dehydrogenases/reductases (SDR) family.</text>
</comment>
<dbReference type="Proteomes" id="UP000318578">
    <property type="component" value="Unassembled WGS sequence"/>
</dbReference>
<sequence length="256" mass="26590">MRLEGGSAIVTGGAGGLGGATVRRLAEAGMTVVIADLADEQGKALAAELGGAVRYVHTDVTDEASTRDAIAAAQEAGPLRVAVSAHGGPVAGSRVLDRAGEPYSLELFERTLKIYLTGTFNVLRLTASAMARNEPNESGCRGVVVNTASIAAFEGQIGQTDYSAAKGGVVGLGLVAARDLAPVGVRVMTIAPGTFFTPAFRMEKEAAQEKWGTAVPFPKRMGEPAEYAQLVQSIAENDYLNGEVIRIDGAQRFGPR</sequence>
<evidence type="ECO:0000313" key="4">
    <source>
        <dbReference type="EMBL" id="TVT21432.1"/>
    </source>
</evidence>
<dbReference type="InterPro" id="IPR002347">
    <property type="entry name" value="SDR_fam"/>
</dbReference>
<dbReference type="SMART" id="SM00822">
    <property type="entry name" value="PKS_KR"/>
    <property type="match status" value="1"/>
</dbReference>
<dbReference type="PANTHER" id="PTHR43658:SF8">
    <property type="entry name" value="17-BETA-HYDROXYSTEROID DEHYDROGENASE 14-RELATED"/>
    <property type="match status" value="1"/>
</dbReference>
<dbReference type="SUPFAM" id="SSF51735">
    <property type="entry name" value="NAD(P)-binding Rossmann-fold domains"/>
    <property type="match status" value="1"/>
</dbReference>
<evidence type="ECO:0000313" key="5">
    <source>
        <dbReference type="Proteomes" id="UP000318578"/>
    </source>
</evidence>
<dbReference type="RefSeq" id="WP_144639378.1">
    <property type="nucleotide sequence ID" value="NZ_BNAX01000008.1"/>
</dbReference>
<keyword evidence="5" id="KW-1185">Reference proteome</keyword>
<comment type="caution">
    <text evidence="4">The sequence shown here is derived from an EMBL/GenBank/DDBJ whole genome shotgun (WGS) entry which is preliminary data.</text>
</comment>
<organism evidence="4 5">
    <name type="scientific">Amycolatopsis acidiphila</name>
    <dbReference type="NCBI Taxonomy" id="715473"/>
    <lineage>
        <taxon>Bacteria</taxon>
        <taxon>Bacillati</taxon>
        <taxon>Actinomycetota</taxon>
        <taxon>Actinomycetes</taxon>
        <taxon>Pseudonocardiales</taxon>
        <taxon>Pseudonocardiaceae</taxon>
        <taxon>Amycolatopsis</taxon>
    </lineage>
</organism>
<dbReference type="Gene3D" id="3.40.50.720">
    <property type="entry name" value="NAD(P)-binding Rossmann-like Domain"/>
    <property type="match status" value="1"/>
</dbReference>
<proteinExistence type="inferred from homology"/>
<accession>A0A558AB05</accession>